<gene>
    <name evidence="3" type="ORF">DJ017_09190</name>
</gene>
<evidence type="ECO:0000256" key="1">
    <source>
        <dbReference type="SAM" id="MobiDB-lite"/>
    </source>
</evidence>
<evidence type="ECO:0000256" key="2">
    <source>
        <dbReference type="SAM" id="SignalP"/>
    </source>
</evidence>
<reference evidence="4" key="1">
    <citation type="submission" date="2018-05" db="EMBL/GenBank/DDBJ databases">
        <authorList>
            <person name="Li X."/>
        </authorList>
    </citation>
    <scope>NUCLEOTIDE SEQUENCE [LARGE SCALE GENOMIC DNA]</scope>
    <source>
        <strain evidence="4">LX32</strain>
    </source>
</reference>
<dbReference type="PANTHER" id="PTHR33361:SF2">
    <property type="entry name" value="DUF885 DOMAIN-CONTAINING PROTEIN"/>
    <property type="match status" value="1"/>
</dbReference>
<feature type="chain" id="PRO_5016245767" evidence="2">
    <location>
        <begin position="24"/>
        <end position="619"/>
    </location>
</feature>
<accession>A0A328AID6</accession>
<keyword evidence="2" id="KW-0732">Signal</keyword>
<feature type="signal peptide" evidence="2">
    <location>
        <begin position="1"/>
        <end position="23"/>
    </location>
</feature>
<dbReference type="RefSeq" id="WP_111528434.1">
    <property type="nucleotide sequence ID" value="NZ_JBHRSG010000004.1"/>
</dbReference>
<dbReference type="InterPro" id="IPR010281">
    <property type="entry name" value="DUF885"/>
</dbReference>
<name>A0A328AID6_9CAUL</name>
<keyword evidence="4" id="KW-1185">Reference proteome</keyword>
<evidence type="ECO:0000313" key="3">
    <source>
        <dbReference type="EMBL" id="RAK54683.1"/>
    </source>
</evidence>
<feature type="region of interest" description="Disordered" evidence="1">
    <location>
        <begin position="23"/>
        <end position="46"/>
    </location>
</feature>
<proteinExistence type="predicted"/>
<feature type="compositionally biased region" description="Pro residues" evidence="1">
    <location>
        <begin position="26"/>
        <end position="44"/>
    </location>
</feature>
<dbReference type="EMBL" id="QFYQ01000001">
    <property type="protein sequence ID" value="RAK54683.1"/>
    <property type="molecule type" value="Genomic_DNA"/>
</dbReference>
<dbReference type="AlphaFoldDB" id="A0A328AID6"/>
<dbReference type="Pfam" id="PF05960">
    <property type="entry name" value="DUF885"/>
    <property type="match status" value="1"/>
</dbReference>
<dbReference type="Proteomes" id="UP000249254">
    <property type="component" value="Unassembled WGS sequence"/>
</dbReference>
<dbReference type="InterPro" id="IPR006311">
    <property type="entry name" value="TAT_signal"/>
</dbReference>
<dbReference type="PROSITE" id="PS51318">
    <property type="entry name" value="TAT"/>
    <property type="match status" value="1"/>
</dbReference>
<sequence length="619" mass="66755">MLSRRHMLLVAGASAALAGCATAKPPAAPAAPPPPAPPPAPPPTAEQQLNAALDDFFNEYLQNFPELASSLGLDTGAHADLKSKLHRGSLEALQQDKARTAAQLARLNGIDAAKLSGMAAVNYASVHEDLRVTDAANRRYNYGGQGAGSPYVLSQITGSYQDAPDFLATQHTIETAADCEAYVARLSELGRLIDEESERCRHDAGLGVIPPDFALKGAITSMKTINTGPEKSVLVTSLVDRARAKGIAGDWQAKASRAYSERVGPAMDRQAALLADLLPKSTHDAGVWRLPDGEAYYAAALASQTTTTMTPAEVHQLGLEVGKELSARADVLFKKIGMTKGTVGERYKALFKSKKYIYPNTDAGKAKLVADLNKVVQDMQARLPQYFGALPKAPLEIRRIPKETEQGASTHYNSGSLDGTRPGIYWLNLRDTAEAPYWDLITTTYHEGIPGHHLQLTLALQADLPMLRRVSGFGAYQEGWALYAEQLAQEMGVYADDPAGELGYIHDALLRSGRLVTDTGIHAMRWSREKAAQTLSSIEGDPITLANQEIERYAVWPGQACSYMVGKVTILRLRDKARTALGPAFDIRKFHDAVLLAGAMPLTVLETAVDNYIASARSA</sequence>
<dbReference type="PROSITE" id="PS51257">
    <property type="entry name" value="PROKAR_LIPOPROTEIN"/>
    <property type="match status" value="1"/>
</dbReference>
<comment type="caution">
    <text evidence="3">The sequence shown here is derived from an EMBL/GenBank/DDBJ whole genome shotgun (WGS) entry which is preliminary data.</text>
</comment>
<dbReference type="PANTHER" id="PTHR33361">
    <property type="entry name" value="GLR0591 PROTEIN"/>
    <property type="match status" value="1"/>
</dbReference>
<organism evidence="3 4">
    <name type="scientific">Phenylobacterium soli</name>
    <dbReference type="NCBI Taxonomy" id="2170551"/>
    <lineage>
        <taxon>Bacteria</taxon>
        <taxon>Pseudomonadati</taxon>
        <taxon>Pseudomonadota</taxon>
        <taxon>Alphaproteobacteria</taxon>
        <taxon>Caulobacterales</taxon>
        <taxon>Caulobacteraceae</taxon>
        <taxon>Phenylobacterium</taxon>
    </lineage>
</organism>
<evidence type="ECO:0000313" key="4">
    <source>
        <dbReference type="Proteomes" id="UP000249254"/>
    </source>
</evidence>
<dbReference type="OrthoDB" id="9763405at2"/>
<protein>
    <submittedName>
        <fullName evidence="3">DUF885 domain-containing protein</fullName>
    </submittedName>
</protein>